<dbReference type="SUPFAM" id="SSF56176">
    <property type="entry name" value="FAD-binding/transporter-associated domain-like"/>
    <property type="match status" value="1"/>
</dbReference>
<dbReference type="InterPro" id="IPR002346">
    <property type="entry name" value="Mopterin_DH_FAD-bd"/>
</dbReference>
<keyword evidence="2" id="KW-0274">FAD</keyword>
<dbReference type="InterPro" id="IPR016169">
    <property type="entry name" value="FAD-bd_PCMH_sub2"/>
</dbReference>
<dbReference type="InterPro" id="IPR005107">
    <property type="entry name" value="CO_DH_flav_C"/>
</dbReference>
<keyword evidence="1" id="KW-0285">Flavoprotein</keyword>
<evidence type="ECO:0000313" key="6">
    <source>
        <dbReference type="Proteomes" id="UP001364224"/>
    </source>
</evidence>
<dbReference type="Pfam" id="PF00941">
    <property type="entry name" value="FAD_binding_5"/>
    <property type="match status" value="1"/>
</dbReference>
<sequence length="292" mass="31448">MKPAPFAYHRPASMPEAIALLARLGDAKLLAGGQSLVPMLNMRFISPDHLIDISRIEQLAFHELTDDALHIGAMTRQAELLASPLVRRHCPLLAEALVHVGHQQTRSRGTIGGSLCHLDPAAEIPLVALALDATLTVVGAKGERKVPMNDWPAGYMMPELAADEILTAIRMPNVQPDEGHAFIEFARRRGDFAIVAVAAVLRIGQDGRISSAAIALGGMGGAAFRLRDAEHFLVGELPRLSEIRRAAHAVAHVDVSDDAYYTGAYRRHLGEVLVERALLRAAERAGSGGRDV</sequence>
<organism evidence="5 6">
    <name type="scientific">Bradyrhizobium algeriense</name>
    <dbReference type="NCBI Taxonomy" id="634784"/>
    <lineage>
        <taxon>Bacteria</taxon>
        <taxon>Pseudomonadati</taxon>
        <taxon>Pseudomonadota</taxon>
        <taxon>Alphaproteobacteria</taxon>
        <taxon>Hyphomicrobiales</taxon>
        <taxon>Nitrobacteraceae</taxon>
        <taxon>Bradyrhizobium</taxon>
    </lineage>
</organism>
<reference evidence="5 6" key="1">
    <citation type="submission" date="2024-02" db="EMBL/GenBank/DDBJ databases">
        <title>Adaptive strategies in a cosmopolitan and abundant soil bacterium.</title>
        <authorList>
            <person name="Carini P."/>
        </authorList>
    </citation>
    <scope>NUCLEOTIDE SEQUENCE [LARGE SCALE GENOMIC DNA]</scope>
    <source>
        <strain evidence="5 6">AZCC 1608</strain>
    </source>
</reference>
<evidence type="ECO:0000256" key="3">
    <source>
        <dbReference type="ARBA" id="ARBA00023002"/>
    </source>
</evidence>
<evidence type="ECO:0000256" key="1">
    <source>
        <dbReference type="ARBA" id="ARBA00022630"/>
    </source>
</evidence>
<dbReference type="Gene3D" id="3.30.43.10">
    <property type="entry name" value="Uridine Diphospho-n-acetylenolpyruvylglucosamine Reductase, domain 2"/>
    <property type="match status" value="1"/>
</dbReference>
<dbReference type="InterPro" id="IPR051312">
    <property type="entry name" value="Diverse_Substr_Oxidored"/>
</dbReference>
<feature type="domain" description="FAD-binding PCMH-type" evidence="4">
    <location>
        <begin position="1"/>
        <end position="176"/>
    </location>
</feature>
<dbReference type="Gene3D" id="3.30.465.10">
    <property type="match status" value="1"/>
</dbReference>
<keyword evidence="6" id="KW-1185">Reference proteome</keyword>
<dbReference type="PROSITE" id="PS51387">
    <property type="entry name" value="FAD_PCMH"/>
    <property type="match status" value="1"/>
</dbReference>
<comment type="caution">
    <text evidence="5">The sequence shown here is derived from an EMBL/GenBank/DDBJ whole genome shotgun (WGS) entry which is preliminary data.</text>
</comment>
<dbReference type="EC" id="1.2.5.3" evidence="5"/>
<dbReference type="GO" id="GO:0008805">
    <property type="term" value="F:carbon-monoxide oxygenase activity"/>
    <property type="evidence" value="ECO:0007669"/>
    <property type="project" value="UniProtKB-EC"/>
</dbReference>
<dbReference type="RefSeq" id="WP_334484007.1">
    <property type="nucleotide sequence ID" value="NZ_JAZHRV010000001.1"/>
</dbReference>
<keyword evidence="3 5" id="KW-0560">Oxidoreductase</keyword>
<dbReference type="Proteomes" id="UP001364224">
    <property type="component" value="Unassembled WGS sequence"/>
</dbReference>
<evidence type="ECO:0000313" key="5">
    <source>
        <dbReference type="EMBL" id="MEH2557619.1"/>
    </source>
</evidence>
<accession>A0ABU8BHJ8</accession>
<dbReference type="InterPro" id="IPR036683">
    <property type="entry name" value="CO_DH_flav_C_dom_sf"/>
</dbReference>
<dbReference type="EMBL" id="JAZHRV010000001">
    <property type="protein sequence ID" value="MEH2557619.1"/>
    <property type="molecule type" value="Genomic_DNA"/>
</dbReference>
<dbReference type="InterPro" id="IPR016167">
    <property type="entry name" value="FAD-bd_PCMH_sub1"/>
</dbReference>
<dbReference type="SMART" id="SM01092">
    <property type="entry name" value="CO_deh_flav_C"/>
    <property type="match status" value="1"/>
</dbReference>
<evidence type="ECO:0000259" key="4">
    <source>
        <dbReference type="PROSITE" id="PS51387"/>
    </source>
</evidence>
<dbReference type="InterPro" id="IPR036318">
    <property type="entry name" value="FAD-bd_PCMH-like_sf"/>
</dbReference>
<dbReference type="SUPFAM" id="SSF55447">
    <property type="entry name" value="CO dehydrogenase flavoprotein C-terminal domain-like"/>
    <property type="match status" value="1"/>
</dbReference>
<name>A0ABU8BHJ8_9BRAD</name>
<gene>
    <name evidence="5" type="ORF">V1286_005148</name>
</gene>
<dbReference type="Pfam" id="PF03450">
    <property type="entry name" value="CO_deh_flav_C"/>
    <property type="match status" value="1"/>
</dbReference>
<dbReference type="PANTHER" id="PTHR42659:SF2">
    <property type="entry name" value="XANTHINE DEHYDROGENASE SUBUNIT C-RELATED"/>
    <property type="match status" value="1"/>
</dbReference>
<dbReference type="InterPro" id="IPR016166">
    <property type="entry name" value="FAD-bd_PCMH"/>
</dbReference>
<protein>
    <submittedName>
        <fullName evidence="5">Carbon-monoxide dehydrogenase medium subunit</fullName>
        <ecNumber evidence="5">1.2.5.3</ecNumber>
    </submittedName>
</protein>
<dbReference type="Gene3D" id="3.30.390.50">
    <property type="entry name" value="CO dehydrogenase flavoprotein, C-terminal domain"/>
    <property type="match status" value="1"/>
</dbReference>
<proteinExistence type="predicted"/>
<dbReference type="PANTHER" id="PTHR42659">
    <property type="entry name" value="XANTHINE DEHYDROGENASE SUBUNIT C-RELATED"/>
    <property type="match status" value="1"/>
</dbReference>
<evidence type="ECO:0000256" key="2">
    <source>
        <dbReference type="ARBA" id="ARBA00022827"/>
    </source>
</evidence>